<feature type="transmembrane region" description="Helical" evidence="2">
    <location>
        <begin position="224"/>
        <end position="246"/>
    </location>
</feature>
<protein>
    <submittedName>
        <fullName evidence="3">Uncharacterized protein</fullName>
    </submittedName>
</protein>
<sequence precursor="true">MLMLFSRLQLATSASLIVFTLPRFLPSALARSRPASYEEVEVSYLCDLSAAATYNKADCYPPPSCHLMNNQKLFEFYEKLYFHEMEVRERIVTRLQMPFAILLSILSLYAYMLQGVSIAPNLSVAFFGIYALVSIGLFAKSVFHFIRAFHGSQYELIPTAKESEQYRATLTQQYKSYDGTDGYEDCDTLVSKYFDAYLFERYVRASTNNGEANDRRAAHIHDCIFYIIVNSIPLLSMFLTFSLCGINKADIDKELQVKVTAPIELKSSPSLSDQGLQSSAPAISHSELLEKLMSNQPLPPPPPPAEPPEPRYLREGVDPKLQTPPSNKEDKLK</sequence>
<keyword evidence="4" id="KW-1185">Reference proteome</keyword>
<keyword evidence="2" id="KW-1133">Transmembrane helix</keyword>
<dbReference type="EMBL" id="CP001674">
    <property type="protein sequence ID" value="ACT50720.1"/>
    <property type="molecule type" value="Genomic_DNA"/>
</dbReference>
<dbReference type="AlphaFoldDB" id="C6XDU5"/>
<organism evidence="3 4">
    <name type="scientific">Methylovorus glucosotrophus (strain SIP3-4)</name>
    <dbReference type="NCBI Taxonomy" id="582744"/>
    <lineage>
        <taxon>Bacteria</taxon>
        <taxon>Pseudomonadati</taxon>
        <taxon>Pseudomonadota</taxon>
        <taxon>Betaproteobacteria</taxon>
        <taxon>Nitrosomonadales</taxon>
        <taxon>Methylophilaceae</taxon>
        <taxon>Methylovorus</taxon>
    </lineage>
</organism>
<feature type="transmembrane region" description="Helical" evidence="2">
    <location>
        <begin position="124"/>
        <end position="146"/>
    </location>
</feature>
<evidence type="ECO:0000313" key="4">
    <source>
        <dbReference type="Proteomes" id="UP000002743"/>
    </source>
</evidence>
<feature type="compositionally biased region" description="Basic and acidic residues" evidence="1">
    <location>
        <begin position="308"/>
        <end position="318"/>
    </location>
</feature>
<reference evidence="3 4" key="2">
    <citation type="journal article" date="2011" name="J. Bacteriol.">
        <title>Genomes of three methylotrophs from a single niche uncover genetic and metabolic divergence of Methylophilaceae.</title>
        <authorList>
            <person name="Lapidus A."/>
            <person name="Clum A."/>
            <person name="Labutti K."/>
            <person name="Kaluzhnaya M.G."/>
            <person name="Lim S."/>
            <person name="Beck D.A."/>
            <person name="Glavina Del Rio T."/>
            <person name="Nolan M."/>
            <person name="Mavromatis K."/>
            <person name="Huntemann M."/>
            <person name="Lucas S."/>
            <person name="Lidstrom M.E."/>
            <person name="Ivanova N."/>
            <person name="Chistoserdova L."/>
        </authorList>
    </citation>
    <scope>NUCLEOTIDE SEQUENCE [LARGE SCALE GENOMIC DNA]</scope>
    <source>
        <strain evidence="3 4">SIP3-4</strain>
    </source>
</reference>
<keyword evidence="2" id="KW-0812">Transmembrane</keyword>
<accession>C6XDU5</accession>
<dbReference type="STRING" id="582744.Msip34_1475"/>
<dbReference type="KEGG" id="mei:Msip34_1475"/>
<dbReference type="HOGENOM" id="CLU_833688_0_0_4"/>
<feature type="transmembrane region" description="Helical" evidence="2">
    <location>
        <begin position="95"/>
        <end position="112"/>
    </location>
</feature>
<evidence type="ECO:0000256" key="1">
    <source>
        <dbReference type="SAM" id="MobiDB-lite"/>
    </source>
</evidence>
<dbReference type="Proteomes" id="UP000002743">
    <property type="component" value="Chromosome"/>
</dbReference>
<evidence type="ECO:0000313" key="3">
    <source>
        <dbReference type="EMBL" id="ACT50720.1"/>
    </source>
</evidence>
<feature type="compositionally biased region" description="Pro residues" evidence="1">
    <location>
        <begin position="297"/>
        <end position="307"/>
    </location>
</feature>
<name>C6XDU5_METGS</name>
<feature type="region of interest" description="Disordered" evidence="1">
    <location>
        <begin position="289"/>
        <end position="333"/>
    </location>
</feature>
<dbReference type="eggNOG" id="ENOG5033214">
    <property type="taxonomic scope" value="Bacteria"/>
</dbReference>
<evidence type="ECO:0000256" key="2">
    <source>
        <dbReference type="SAM" id="Phobius"/>
    </source>
</evidence>
<reference evidence="4" key="1">
    <citation type="submission" date="2009-07" db="EMBL/GenBank/DDBJ databases">
        <title>Complete sequence of chromosome of Methylovorus sp. SIP3-4.</title>
        <authorList>
            <person name="Lucas S."/>
            <person name="Copeland A."/>
            <person name="Lapidus A."/>
            <person name="Glavina del Rio T."/>
            <person name="Tice H."/>
            <person name="Bruce D."/>
            <person name="Goodwin L."/>
            <person name="Pitluck S."/>
            <person name="Clum A."/>
            <person name="Larimer F."/>
            <person name="Land M."/>
            <person name="Hauser L."/>
            <person name="Kyrpides N."/>
            <person name="Mikhailova N."/>
            <person name="Kayluzhnaya M."/>
            <person name="Chistoserdova L."/>
        </authorList>
    </citation>
    <scope>NUCLEOTIDE SEQUENCE [LARGE SCALE GENOMIC DNA]</scope>
    <source>
        <strain evidence="4">SIP3-4</strain>
    </source>
</reference>
<gene>
    <name evidence="3" type="ordered locus">Msip34_1475</name>
</gene>
<proteinExistence type="predicted"/>
<keyword evidence="2" id="KW-0472">Membrane</keyword>